<feature type="transmembrane region" description="Helical" evidence="1">
    <location>
        <begin position="59"/>
        <end position="81"/>
    </location>
</feature>
<reference evidence="2" key="1">
    <citation type="submission" date="2025-02" db="EMBL/GenBank/DDBJ databases">
        <authorList>
            <consortium name="NCBI Genome Project"/>
        </authorList>
    </citation>
    <scope>NUCLEOTIDE SEQUENCE</scope>
</reference>
<accession>A0AAJ8BRK3</accession>
<keyword evidence="1" id="KW-0812">Transmembrane</keyword>
<dbReference type="RefSeq" id="XP_059600990.1">
    <property type="nucleotide sequence ID" value="XM_059748558.1"/>
</dbReference>
<evidence type="ECO:0000313" key="2">
    <source>
        <dbReference type="RefSeq" id="XP_059600990.1"/>
    </source>
</evidence>
<reference evidence="2" key="2">
    <citation type="submission" date="2025-08" db="UniProtKB">
        <authorList>
            <consortium name="RefSeq"/>
        </authorList>
    </citation>
    <scope>IDENTIFICATION</scope>
</reference>
<organism evidence="2">
    <name type="scientific">Aspergillus niger</name>
    <dbReference type="NCBI Taxonomy" id="5061"/>
    <lineage>
        <taxon>Eukaryota</taxon>
        <taxon>Fungi</taxon>
        <taxon>Dikarya</taxon>
        <taxon>Ascomycota</taxon>
        <taxon>Pezizomycotina</taxon>
        <taxon>Eurotiomycetes</taxon>
        <taxon>Eurotiomycetidae</taxon>
        <taxon>Eurotiales</taxon>
        <taxon>Aspergillaceae</taxon>
        <taxon>Aspergillus</taxon>
        <taxon>Aspergillus subgen. Circumdati</taxon>
    </lineage>
</organism>
<keyword evidence="1" id="KW-0472">Membrane</keyword>
<gene>
    <name evidence="2" type="ORF">An07g06930</name>
</gene>
<dbReference type="VEuPathDB" id="FungiDB:An07g06930"/>
<dbReference type="GeneID" id="84591450"/>
<evidence type="ECO:0000256" key="1">
    <source>
        <dbReference type="SAM" id="Phobius"/>
    </source>
</evidence>
<protein>
    <submittedName>
        <fullName evidence="2">Uncharacterized protein</fullName>
    </submittedName>
</protein>
<name>A0AAJ8BRK3_ASPNG</name>
<dbReference type="KEGG" id="ang:An07g06930"/>
<keyword evidence="1" id="KW-1133">Transmembrane helix</keyword>
<sequence>MQRAYRTSRDEKRTLELAHGRVSKAVISDFAMATGRLKTHQIHPPVCFAHRAVLYTPEVFLPTLSFLFSFSLCLITLLVVWSKPYWCETIHNFI</sequence>
<proteinExistence type="predicted"/>
<dbReference type="AlphaFoldDB" id="A0AAJ8BRK3"/>